<feature type="transmembrane region" description="Helical" evidence="23">
    <location>
        <begin position="143"/>
        <end position="166"/>
    </location>
</feature>
<evidence type="ECO:0000256" key="17">
    <source>
        <dbReference type="ARBA" id="ARBA00023221"/>
    </source>
</evidence>
<evidence type="ECO:0000256" key="21">
    <source>
        <dbReference type="ARBA" id="ARBA00047795"/>
    </source>
</evidence>
<evidence type="ECO:0000256" key="14">
    <source>
        <dbReference type="ARBA" id="ARBA00023098"/>
    </source>
</evidence>
<dbReference type="AlphaFoldDB" id="A0A1Y2FLC0"/>
<dbReference type="Pfam" id="PF01222">
    <property type="entry name" value="ERG4_ERG24"/>
    <property type="match status" value="1"/>
</dbReference>
<protein>
    <recommendedName>
        <fullName evidence="19">7-dehydrocholesterol reductase</fullName>
        <ecNumber evidence="18">1.3.1.21</ecNumber>
    </recommendedName>
    <alternativeName>
        <fullName evidence="20">Sterol Delta(7)-reductase</fullName>
    </alternativeName>
</protein>
<dbReference type="OrthoDB" id="5326588at2759"/>
<dbReference type="Proteomes" id="UP000193685">
    <property type="component" value="Unassembled WGS sequence"/>
</dbReference>
<name>A0A1Y2FLC0_PROLT</name>
<dbReference type="InterPro" id="IPR018083">
    <property type="entry name" value="Sterol_reductase_CS"/>
</dbReference>
<evidence type="ECO:0000256" key="6">
    <source>
        <dbReference type="ARBA" id="ARBA00022692"/>
    </source>
</evidence>
<feature type="transmembrane region" description="Helical" evidence="23">
    <location>
        <begin position="110"/>
        <end position="131"/>
    </location>
</feature>
<keyword evidence="16 23" id="KW-1207">Sterol metabolism</keyword>
<proteinExistence type="inferred from homology"/>
<dbReference type="PANTHER" id="PTHR21257:SF38">
    <property type="entry name" value="7-DEHYDROCHOLESTEROL REDUCTASE"/>
    <property type="match status" value="1"/>
</dbReference>
<feature type="transmembrane region" description="Helical" evidence="23">
    <location>
        <begin position="262"/>
        <end position="281"/>
    </location>
</feature>
<organism evidence="25 26">
    <name type="scientific">Protomyces lactucae-debilis</name>
    <dbReference type="NCBI Taxonomy" id="2754530"/>
    <lineage>
        <taxon>Eukaryota</taxon>
        <taxon>Fungi</taxon>
        <taxon>Dikarya</taxon>
        <taxon>Ascomycota</taxon>
        <taxon>Taphrinomycotina</taxon>
        <taxon>Taphrinomycetes</taxon>
        <taxon>Taphrinales</taxon>
        <taxon>Protomycetaceae</taxon>
        <taxon>Protomyces</taxon>
    </lineage>
</organism>
<evidence type="ECO:0000256" key="23">
    <source>
        <dbReference type="RuleBase" id="RU369120"/>
    </source>
</evidence>
<evidence type="ECO:0000256" key="15">
    <source>
        <dbReference type="ARBA" id="ARBA00023136"/>
    </source>
</evidence>
<evidence type="ECO:0000256" key="12">
    <source>
        <dbReference type="ARBA" id="ARBA00023002"/>
    </source>
</evidence>
<feature type="transmembrane region" description="Helical" evidence="23">
    <location>
        <begin position="331"/>
        <end position="350"/>
    </location>
</feature>
<comment type="subcellular location">
    <subcellularLocation>
        <location evidence="1">Endoplasmic reticulum membrane</location>
        <topology evidence="1">Multi-pass membrane protein</topology>
    </subcellularLocation>
</comment>
<evidence type="ECO:0000256" key="2">
    <source>
        <dbReference type="ARBA" id="ARBA00004770"/>
    </source>
</evidence>
<dbReference type="GO" id="GO:0006695">
    <property type="term" value="P:cholesterol biosynthetic process"/>
    <property type="evidence" value="ECO:0007669"/>
    <property type="project" value="UniProtKB-KW"/>
</dbReference>
<dbReference type="GO" id="GO:0005789">
    <property type="term" value="C:endoplasmic reticulum membrane"/>
    <property type="evidence" value="ECO:0007669"/>
    <property type="project" value="UniProtKB-SubCell"/>
</dbReference>
<keyword evidence="13 23" id="KW-0756">Sterol biosynthesis</keyword>
<sequence length="476" mass="54128">MVVNRRSQTSPEKANVEVSPAEIAKAASKPSSPTSSWGRQGATSWGTTFGAVFMLMLCPLMTNWFLASCTHYQCNMFTMPLEVAKAGSWQHIKQLLSTWLPMPTWKAAQIYAGWLVFQAVLYVTVPGSIGYGQRTPAGHLLPYYVNGLSCYLLSHVLFVGGAYLGYWKLSIIADNWSALFVLANLAGYGLTTFCYIKAYVAPSHAEDRKFTGSAIYDYFMGIEFNPRIGEMFDFKLFFNGRPGIIAWTMIDISFAAAQYQSIGYVTNSMWIVIFLHALYVIDFFWNEDWYLRTIDIAHDHMGFYLAWGDLVWLPLMYTLQAQYLYYNPLDLANWAVVAILAIGLVGYYIFRATNHQKDIVRSSDGKCNIWGKPAEVIRTTYKTSDGVSHKSLLLVSGWWGLAHQINYFGDLLISLAMCLCCGTGHNALLGYFYVVYMFILLNHRILRSEDRCKAKYGKYWDEYCARVKYKMIPGIY</sequence>
<evidence type="ECO:0000256" key="16">
    <source>
        <dbReference type="ARBA" id="ARBA00023166"/>
    </source>
</evidence>
<keyword evidence="12 23" id="KW-0560">Oxidoreductase</keyword>
<feature type="transmembrane region" description="Helical" evidence="23">
    <location>
        <begin position="301"/>
        <end position="319"/>
    </location>
</feature>
<keyword evidence="14 23" id="KW-0443">Lipid metabolism</keyword>
<dbReference type="EC" id="1.3.1.21" evidence="18"/>
<gene>
    <name evidence="25" type="ORF">BCR37DRAFT_250142</name>
</gene>
<keyword evidence="7" id="KW-0152">Cholesterol biosynthesis</keyword>
<evidence type="ECO:0000256" key="10">
    <source>
        <dbReference type="ARBA" id="ARBA00022955"/>
    </source>
</evidence>
<comment type="caution">
    <text evidence="25">The sequence shown here is derived from an EMBL/GenBank/DDBJ whole genome shotgun (WGS) entry which is preliminary data.</text>
</comment>
<evidence type="ECO:0000256" key="20">
    <source>
        <dbReference type="ARBA" id="ARBA00042688"/>
    </source>
</evidence>
<dbReference type="InterPro" id="IPR001171">
    <property type="entry name" value="ERG24_DHCR-like"/>
</dbReference>
<feature type="transmembrane region" description="Helical" evidence="23">
    <location>
        <begin position="411"/>
        <end position="441"/>
    </location>
</feature>
<accession>A0A1Y2FLC0</accession>
<keyword evidence="4 23" id="KW-0444">Lipid biosynthesis</keyword>
<evidence type="ECO:0000256" key="9">
    <source>
        <dbReference type="ARBA" id="ARBA00022857"/>
    </source>
</evidence>
<keyword evidence="17 23" id="KW-0753">Steroid metabolism</keyword>
<feature type="compositionally biased region" description="Low complexity" evidence="24">
    <location>
        <begin position="19"/>
        <end position="36"/>
    </location>
</feature>
<reference evidence="25 26" key="1">
    <citation type="submission" date="2016-07" db="EMBL/GenBank/DDBJ databases">
        <title>Pervasive Adenine N6-methylation of Active Genes in Fungi.</title>
        <authorList>
            <consortium name="DOE Joint Genome Institute"/>
            <person name="Mondo S.J."/>
            <person name="Dannebaum R.O."/>
            <person name="Kuo R.C."/>
            <person name="Labutti K."/>
            <person name="Haridas S."/>
            <person name="Kuo A."/>
            <person name="Salamov A."/>
            <person name="Ahrendt S.R."/>
            <person name="Lipzen A."/>
            <person name="Sullivan W."/>
            <person name="Andreopoulos W.B."/>
            <person name="Clum A."/>
            <person name="Lindquist E."/>
            <person name="Daum C."/>
            <person name="Ramamoorthy G.K."/>
            <person name="Gryganskyi A."/>
            <person name="Culley D."/>
            <person name="Magnuson J.K."/>
            <person name="James T.Y."/>
            <person name="O'Malley M.A."/>
            <person name="Stajich J.E."/>
            <person name="Spatafora J.W."/>
            <person name="Visel A."/>
            <person name="Grigoriev I.V."/>
        </authorList>
    </citation>
    <scope>NUCLEOTIDE SEQUENCE [LARGE SCALE GENOMIC DNA]</scope>
    <source>
        <strain evidence="25 26">12-1054</strain>
    </source>
</reference>
<evidence type="ECO:0000256" key="1">
    <source>
        <dbReference type="ARBA" id="ARBA00004477"/>
    </source>
</evidence>
<dbReference type="FunFam" id="1.20.120.1630:FF:000004">
    <property type="entry name" value="7-dehydrocholesterol reductase"/>
    <property type="match status" value="1"/>
</dbReference>
<dbReference type="GO" id="GO:0047598">
    <property type="term" value="F:7-dehydrocholesterol reductase activity"/>
    <property type="evidence" value="ECO:0007669"/>
    <property type="project" value="UniProtKB-EC"/>
</dbReference>
<evidence type="ECO:0000313" key="25">
    <source>
        <dbReference type="EMBL" id="ORY84763.1"/>
    </source>
</evidence>
<dbReference type="PANTHER" id="PTHR21257">
    <property type="entry name" value="DELTA(14)-STEROL REDUCTASE"/>
    <property type="match status" value="1"/>
</dbReference>
<keyword evidence="8" id="KW-0256">Endoplasmic reticulum</keyword>
<keyword evidence="5" id="KW-0153">Cholesterol metabolism</keyword>
<comment type="similarity">
    <text evidence="3 23">Belongs to the ERG4/ERG24 family.</text>
</comment>
<feature type="transmembrane region" description="Helical" evidence="23">
    <location>
        <begin position="178"/>
        <end position="200"/>
    </location>
</feature>
<keyword evidence="9" id="KW-0521">NADP</keyword>
<feature type="compositionally biased region" description="Polar residues" evidence="24">
    <location>
        <begin position="1"/>
        <end position="12"/>
    </location>
</feature>
<dbReference type="GO" id="GO:0016132">
    <property type="term" value="P:brassinosteroid biosynthetic process"/>
    <property type="evidence" value="ECO:0007669"/>
    <property type="project" value="TreeGrafter"/>
</dbReference>
<evidence type="ECO:0000256" key="11">
    <source>
        <dbReference type="ARBA" id="ARBA00022989"/>
    </source>
</evidence>
<dbReference type="STRING" id="56484.A0A1Y2FLC0"/>
<keyword evidence="10 23" id="KW-0752">Steroid biosynthesis</keyword>
<evidence type="ECO:0000256" key="8">
    <source>
        <dbReference type="ARBA" id="ARBA00022824"/>
    </source>
</evidence>
<dbReference type="RefSeq" id="XP_040726546.1">
    <property type="nucleotide sequence ID" value="XM_040866614.1"/>
</dbReference>
<evidence type="ECO:0000313" key="26">
    <source>
        <dbReference type="Proteomes" id="UP000193685"/>
    </source>
</evidence>
<keyword evidence="6 23" id="KW-0812">Transmembrane</keyword>
<dbReference type="OMA" id="WGKPAEC"/>
<dbReference type="GeneID" id="63783213"/>
<dbReference type="EMBL" id="MCFI01000005">
    <property type="protein sequence ID" value="ORY84763.1"/>
    <property type="molecule type" value="Genomic_DNA"/>
</dbReference>
<evidence type="ECO:0000256" key="19">
    <source>
        <dbReference type="ARBA" id="ARBA00039984"/>
    </source>
</evidence>
<evidence type="ECO:0000256" key="24">
    <source>
        <dbReference type="SAM" id="MobiDB-lite"/>
    </source>
</evidence>
<evidence type="ECO:0000256" key="5">
    <source>
        <dbReference type="ARBA" id="ARBA00022548"/>
    </source>
</evidence>
<evidence type="ECO:0000256" key="18">
    <source>
        <dbReference type="ARBA" id="ARBA00038851"/>
    </source>
</evidence>
<evidence type="ECO:0000256" key="3">
    <source>
        <dbReference type="ARBA" id="ARBA00005402"/>
    </source>
</evidence>
<comment type="catalytic activity">
    <reaction evidence="21">
        <text>cholesterol + NADP(+) = 7-dehydrocholesterol + NADPH + H(+)</text>
        <dbReference type="Rhea" id="RHEA:23984"/>
        <dbReference type="ChEBI" id="CHEBI:15378"/>
        <dbReference type="ChEBI" id="CHEBI:16113"/>
        <dbReference type="ChEBI" id="CHEBI:17759"/>
        <dbReference type="ChEBI" id="CHEBI:57783"/>
        <dbReference type="ChEBI" id="CHEBI:58349"/>
        <dbReference type="EC" id="1.3.1.21"/>
    </reaction>
    <physiologicalReaction direction="right-to-left" evidence="21">
        <dbReference type="Rhea" id="RHEA:23986"/>
    </physiologicalReaction>
</comment>
<evidence type="ECO:0000256" key="22">
    <source>
        <dbReference type="ARBA" id="ARBA00047826"/>
    </source>
</evidence>
<evidence type="ECO:0000256" key="4">
    <source>
        <dbReference type="ARBA" id="ARBA00022516"/>
    </source>
</evidence>
<evidence type="ECO:0000256" key="7">
    <source>
        <dbReference type="ARBA" id="ARBA00022778"/>
    </source>
</evidence>
<dbReference type="PROSITE" id="PS01017">
    <property type="entry name" value="STEROL_REDUCT_1"/>
    <property type="match status" value="1"/>
</dbReference>
<comment type="pathway">
    <text evidence="2">Steroid biosynthesis; cholesterol biosynthesis.</text>
</comment>
<comment type="catalytic activity">
    <reaction evidence="22">
        <text>7-dehydrodesmosterol + NADPH + H(+) = desmosterol + NADP(+)</text>
        <dbReference type="Rhea" id="RHEA:46740"/>
        <dbReference type="ChEBI" id="CHEBI:15378"/>
        <dbReference type="ChEBI" id="CHEBI:17737"/>
        <dbReference type="ChEBI" id="CHEBI:27910"/>
        <dbReference type="ChEBI" id="CHEBI:57783"/>
        <dbReference type="ChEBI" id="CHEBI:58349"/>
    </reaction>
    <physiologicalReaction direction="left-to-right" evidence="22">
        <dbReference type="Rhea" id="RHEA:46741"/>
    </physiologicalReaction>
</comment>
<keyword evidence="11 23" id="KW-1133">Transmembrane helix</keyword>
<evidence type="ECO:0000256" key="13">
    <source>
        <dbReference type="ARBA" id="ARBA00023011"/>
    </source>
</evidence>
<feature type="region of interest" description="Disordered" evidence="24">
    <location>
        <begin position="1"/>
        <end position="40"/>
    </location>
</feature>
<keyword evidence="26" id="KW-1185">Reference proteome</keyword>
<dbReference type="Gene3D" id="1.20.120.1630">
    <property type="match status" value="1"/>
</dbReference>
<keyword evidence="15 23" id="KW-0472">Membrane</keyword>
<feature type="transmembrane region" description="Helical" evidence="23">
    <location>
        <begin position="45"/>
        <end position="66"/>
    </location>
</feature>